<dbReference type="Pfam" id="PF25975">
    <property type="entry name" value="CzcB_C"/>
    <property type="match status" value="1"/>
</dbReference>
<dbReference type="Gene3D" id="6.10.140.730">
    <property type="match status" value="1"/>
</dbReference>
<dbReference type="EMBL" id="SACT01000005">
    <property type="protein sequence ID" value="RVT50605.1"/>
    <property type="molecule type" value="Genomic_DNA"/>
</dbReference>
<evidence type="ECO:0000259" key="6">
    <source>
        <dbReference type="Pfam" id="PF25954"/>
    </source>
</evidence>
<accession>A0A3S2X0A2</accession>
<evidence type="ECO:0000256" key="3">
    <source>
        <dbReference type="SAM" id="SignalP"/>
    </source>
</evidence>
<dbReference type="PANTHER" id="PTHR30097:SF15">
    <property type="entry name" value="CATION EFFLUX SYSTEM PROTEIN CUSB"/>
    <property type="match status" value="1"/>
</dbReference>
<keyword evidence="2" id="KW-0813">Transport</keyword>
<reference evidence="8 9" key="1">
    <citation type="submission" date="2019-01" db="EMBL/GenBank/DDBJ databases">
        <authorList>
            <person name="Chen W.-M."/>
        </authorList>
    </citation>
    <scope>NUCLEOTIDE SEQUENCE [LARGE SCALE GENOMIC DNA]</scope>
    <source>
        <strain evidence="8 9">ICH-3</strain>
    </source>
</reference>
<evidence type="ECO:0000259" key="5">
    <source>
        <dbReference type="Pfam" id="PF25919"/>
    </source>
</evidence>
<gene>
    <name evidence="8" type="ORF">ENE75_16580</name>
</gene>
<dbReference type="InterPro" id="IPR058792">
    <property type="entry name" value="Beta-barrel_RND_2"/>
</dbReference>
<organism evidence="8 9">
    <name type="scientific">Rubrivivax albus</name>
    <dbReference type="NCBI Taxonomy" id="2499835"/>
    <lineage>
        <taxon>Bacteria</taxon>
        <taxon>Pseudomonadati</taxon>
        <taxon>Pseudomonadota</taxon>
        <taxon>Betaproteobacteria</taxon>
        <taxon>Burkholderiales</taxon>
        <taxon>Sphaerotilaceae</taxon>
        <taxon>Rubrivivax</taxon>
    </lineage>
</organism>
<feature type="chain" id="PRO_5018677886" evidence="3">
    <location>
        <begin position="23"/>
        <end position="544"/>
    </location>
</feature>
<dbReference type="OrthoDB" id="9806939at2"/>
<dbReference type="RefSeq" id="WP_128199421.1">
    <property type="nucleotide sequence ID" value="NZ_SACT01000005.1"/>
</dbReference>
<comment type="caution">
    <text evidence="8">The sequence shown here is derived from an EMBL/GenBank/DDBJ whole genome shotgun (WGS) entry which is preliminary data.</text>
</comment>
<proteinExistence type="inferred from homology"/>
<evidence type="ECO:0000259" key="7">
    <source>
        <dbReference type="Pfam" id="PF25975"/>
    </source>
</evidence>
<dbReference type="GO" id="GO:0015679">
    <property type="term" value="P:plasma membrane copper ion transport"/>
    <property type="evidence" value="ECO:0007669"/>
    <property type="project" value="TreeGrafter"/>
</dbReference>
<dbReference type="Gene3D" id="2.40.420.20">
    <property type="match status" value="1"/>
</dbReference>
<evidence type="ECO:0000259" key="4">
    <source>
        <dbReference type="Pfam" id="PF25869"/>
    </source>
</evidence>
<dbReference type="AlphaFoldDB" id="A0A3S2X0A2"/>
<keyword evidence="9" id="KW-1185">Reference proteome</keyword>
<dbReference type="FunFam" id="2.40.30.170:FF:000010">
    <property type="entry name" value="Efflux RND transporter periplasmic adaptor subunit"/>
    <property type="match status" value="1"/>
</dbReference>
<dbReference type="GO" id="GO:0060003">
    <property type="term" value="P:copper ion export"/>
    <property type="evidence" value="ECO:0007669"/>
    <property type="project" value="TreeGrafter"/>
</dbReference>
<feature type="domain" description="CusB-like barrel-sandwich hybrid" evidence="5">
    <location>
        <begin position="162"/>
        <end position="281"/>
    </location>
</feature>
<dbReference type="Pfam" id="PF25869">
    <property type="entry name" value="3HB_CusB"/>
    <property type="match status" value="1"/>
</dbReference>
<dbReference type="GO" id="GO:0022857">
    <property type="term" value="F:transmembrane transporter activity"/>
    <property type="evidence" value="ECO:0007669"/>
    <property type="project" value="InterPro"/>
</dbReference>
<dbReference type="SUPFAM" id="SSF111369">
    <property type="entry name" value="HlyD-like secretion proteins"/>
    <property type="match status" value="1"/>
</dbReference>
<sequence>MKHRTLVVAAAALAAAAGLAVAAWWLGMHQGMAMMASPAAIAAAPADPSQWTIPQGEEATRRHVRDGLKAGDTDPVTGLRILNYHDPMVPGRNFGAPGKSPFMDMMLVPRYAGGDQADASTVSVSPRMQRNLGLRAAPVVEGTLAPEVAAVGNVAWNERLQQVVAARAMGFVEKLHVRALFDKVRAGAPLVELYVPDWVAAQEEYLALTAMRGDGLDPLRDAALARMRQAGMSEALIGRVALERRVLAQVTIQAPIDGVVTELPVREGTTVMAGMPLLRLQGTATVWAEGEVPESQAAALAPGMAVTATSPALPGRTFEGRVQSLLPQVDPATRTRRTRLEIANAGGQLVPGMFVEMRFAAHARSKALVVPVDAVIHTGRRSVVMLAEDGGRFRPVEVRTGRETADQVEILAGLQAGQQVVLSGQFLVDSEASLRGLEVRLNAAEPGAAPSPAAESASGSMPTHYTDARVQAVDGDTVTLDHPPIASLKWPQMVMDFRLPPQPPAGLSPGDRVRVEFRMQEGDVPQITAIERLNTPSGRTGGTR</sequence>
<dbReference type="Gene3D" id="2.40.30.170">
    <property type="match status" value="1"/>
</dbReference>
<evidence type="ECO:0000256" key="1">
    <source>
        <dbReference type="ARBA" id="ARBA00009477"/>
    </source>
</evidence>
<dbReference type="GO" id="GO:0016020">
    <property type="term" value="C:membrane"/>
    <property type="evidence" value="ECO:0007669"/>
    <property type="project" value="InterPro"/>
</dbReference>
<feature type="domain" description="CusB-like beta-barrel" evidence="6">
    <location>
        <begin position="285"/>
        <end position="362"/>
    </location>
</feature>
<dbReference type="InterPro" id="IPR021647">
    <property type="entry name" value="CusF_Ec"/>
</dbReference>
<dbReference type="InterPro" id="IPR058649">
    <property type="entry name" value="CzcB_C"/>
</dbReference>
<dbReference type="Pfam" id="PF11604">
    <property type="entry name" value="CusF_Ec"/>
    <property type="match status" value="1"/>
</dbReference>
<protein>
    <submittedName>
        <fullName evidence="8">Efflux RND transporter periplasmic adaptor subunit</fullName>
    </submittedName>
</protein>
<dbReference type="Pfam" id="PF25954">
    <property type="entry name" value="Beta-barrel_RND_2"/>
    <property type="match status" value="1"/>
</dbReference>
<dbReference type="GO" id="GO:0030288">
    <property type="term" value="C:outer membrane-bounded periplasmic space"/>
    <property type="evidence" value="ECO:0007669"/>
    <property type="project" value="TreeGrafter"/>
</dbReference>
<evidence type="ECO:0000256" key="2">
    <source>
        <dbReference type="ARBA" id="ARBA00022448"/>
    </source>
</evidence>
<dbReference type="InterPro" id="IPR051909">
    <property type="entry name" value="MFP_Cation_Efflux"/>
</dbReference>
<keyword evidence="3" id="KW-0732">Signal</keyword>
<dbReference type="InterPro" id="IPR042230">
    <property type="entry name" value="CusF_sf"/>
</dbReference>
<evidence type="ECO:0000313" key="8">
    <source>
        <dbReference type="EMBL" id="RVT50605.1"/>
    </source>
</evidence>
<dbReference type="GO" id="GO:0046914">
    <property type="term" value="F:transition metal ion binding"/>
    <property type="evidence" value="ECO:0007669"/>
    <property type="project" value="TreeGrafter"/>
</dbReference>
<dbReference type="Proteomes" id="UP000288178">
    <property type="component" value="Unassembled WGS sequence"/>
</dbReference>
<dbReference type="Gene3D" id="2.40.50.100">
    <property type="match status" value="1"/>
</dbReference>
<dbReference type="NCBIfam" id="TIGR01730">
    <property type="entry name" value="RND_mfp"/>
    <property type="match status" value="1"/>
</dbReference>
<dbReference type="Gene3D" id="2.40.50.320">
    <property type="entry name" value="Copper binding periplasmic protein CusF"/>
    <property type="match status" value="1"/>
</dbReference>
<evidence type="ECO:0000313" key="9">
    <source>
        <dbReference type="Proteomes" id="UP000288178"/>
    </source>
</evidence>
<feature type="signal peptide" evidence="3">
    <location>
        <begin position="1"/>
        <end position="22"/>
    </location>
</feature>
<dbReference type="InterPro" id="IPR058791">
    <property type="entry name" value="3HB_CusB"/>
</dbReference>
<feature type="domain" description="CusB-like three alpha-helical bundle" evidence="4">
    <location>
        <begin position="197"/>
        <end position="246"/>
    </location>
</feature>
<feature type="domain" description="CzcB-like C-terminal circularly permuted SH3-like" evidence="7">
    <location>
        <begin position="369"/>
        <end position="428"/>
    </location>
</feature>
<name>A0A3S2X0A2_9BURK</name>
<comment type="similarity">
    <text evidence="1">Belongs to the membrane fusion protein (MFP) (TC 8.A.1) family.</text>
</comment>
<dbReference type="InterPro" id="IPR006143">
    <property type="entry name" value="RND_pump_MFP"/>
</dbReference>
<dbReference type="Pfam" id="PF25919">
    <property type="entry name" value="BSH_CusB"/>
    <property type="match status" value="1"/>
</dbReference>
<dbReference type="PANTHER" id="PTHR30097">
    <property type="entry name" value="CATION EFFLUX SYSTEM PROTEIN CUSB"/>
    <property type="match status" value="1"/>
</dbReference>
<dbReference type="InterPro" id="IPR058790">
    <property type="entry name" value="BSH_CusB"/>
</dbReference>